<proteinExistence type="predicted"/>
<protein>
    <submittedName>
        <fullName evidence="2">Uncharacterized protein</fullName>
    </submittedName>
</protein>
<evidence type="ECO:0000313" key="2">
    <source>
        <dbReference type="EMBL" id="CAK0886117.1"/>
    </source>
</evidence>
<feature type="compositionally biased region" description="Basic and acidic residues" evidence="1">
    <location>
        <begin position="10"/>
        <end position="20"/>
    </location>
</feature>
<feature type="region of interest" description="Disordered" evidence="1">
    <location>
        <begin position="1"/>
        <end position="20"/>
    </location>
</feature>
<reference evidence="2" key="1">
    <citation type="submission" date="2023-10" db="EMBL/GenBank/DDBJ databases">
        <authorList>
            <person name="Chen Y."/>
            <person name="Shah S."/>
            <person name="Dougan E. K."/>
            <person name="Thang M."/>
            <person name="Chan C."/>
        </authorList>
    </citation>
    <scope>NUCLEOTIDE SEQUENCE [LARGE SCALE GENOMIC DNA]</scope>
</reference>
<dbReference type="Gene3D" id="1.20.890.10">
    <property type="entry name" value="cAMP-dependent protein kinase regulatory subunit, dimerization-anchoring domain"/>
    <property type="match status" value="1"/>
</dbReference>
<organism evidence="2 3">
    <name type="scientific">Prorocentrum cordatum</name>
    <dbReference type="NCBI Taxonomy" id="2364126"/>
    <lineage>
        <taxon>Eukaryota</taxon>
        <taxon>Sar</taxon>
        <taxon>Alveolata</taxon>
        <taxon>Dinophyceae</taxon>
        <taxon>Prorocentrales</taxon>
        <taxon>Prorocentraceae</taxon>
        <taxon>Prorocentrum</taxon>
    </lineage>
</organism>
<feature type="region of interest" description="Disordered" evidence="1">
    <location>
        <begin position="80"/>
        <end position="128"/>
    </location>
</feature>
<keyword evidence="3" id="KW-1185">Reference proteome</keyword>
<evidence type="ECO:0000256" key="1">
    <source>
        <dbReference type="SAM" id="MobiDB-lite"/>
    </source>
</evidence>
<gene>
    <name evidence="2" type="ORF">PCOR1329_LOCUS67538</name>
</gene>
<sequence length="128" mass="13430">MAEQPSPAKQAREKAAAEAAAHFEARAAEVRAYLDASLGQQVHEGLKEVASQRPAEPRAALAGLFQGKKSLGEIAKETQEVHGRRAAVGGPAAVHVRHGGHGAGRLPGRRVPRAAESAGLRPRRRAGE</sequence>
<name>A0ABN9WI21_9DINO</name>
<evidence type="ECO:0000313" key="3">
    <source>
        <dbReference type="Proteomes" id="UP001189429"/>
    </source>
</evidence>
<comment type="caution">
    <text evidence="2">The sequence shown here is derived from an EMBL/GenBank/DDBJ whole genome shotgun (WGS) entry which is preliminary data.</text>
</comment>
<dbReference type="Proteomes" id="UP001189429">
    <property type="component" value="Unassembled WGS sequence"/>
</dbReference>
<accession>A0ABN9WI21</accession>
<dbReference type="EMBL" id="CAUYUJ010018759">
    <property type="protein sequence ID" value="CAK0886117.1"/>
    <property type="molecule type" value="Genomic_DNA"/>
</dbReference>